<dbReference type="SUPFAM" id="SSF53098">
    <property type="entry name" value="Ribonuclease H-like"/>
    <property type="match status" value="1"/>
</dbReference>
<dbReference type="InterPro" id="IPR036085">
    <property type="entry name" value="PAZ_dom_sf"/>
</dbReference>
<dbReference type="Pfam" id="PF16487">
    <property type="entry name" value="ArgoMid"/>
    <property type="match status" value="1"/>
</dbReference>
<dbReference type="SMART" id="SM00949">
    <property type="entry name" value="PAZ"/>
    <property type="match status" value="1"/>
</dbReference>
<dbReference type="SUPFAM" id="SSF101690">
    <property type="entry name" value="PAZ domain"/>
    <property type="match status" value="1"/>
</dbReference>
<dbReference type="InterPro" id="IPR032472">
    <property type="entry name" value="ArgoL2"/>
</dbReference>
<feature type="compositionally biased region" description="Polar residues" evidence="2">
    <location>
        <begin position="9"/>
        <end position="20"/>
    </location>
</feature>
<dbReference type="AlphaFoldDB" id="A0A6M2DT87"/>
<evidence type="ECO:0000259" key="3">
    <source>
        <dbReference type="PROSITE" id="PS50821"/>
    </source>
</evidence>
<dbReference type="Pfam" id="PF16486">
    <property type="entry name" value="ArgoN"/>
    <property type="match status" value="1"/>
</dbReference>
<dbReference type="InterPro" id="IPR003100">
    <property type="entry name" value="PAZ_dom"/>
</dbReference>
<keyword evidence="5" id="KW-0132">Cell division</keyword>
<dbReference type="PANTHER" id="PTHR22891">
    <property type="entry name" value="EUKARYOTIC TRANSLATION INITIATION FACTOR 2C"/>
    <property type="match status" value="1"/>
</dbReference>
<name>A0A6M2DT87_XENCH</name>
<dbReference type="InterPro" id="IPR045246">
    <property type="entry name" value="Piwi_ago-like"/>
</dbReference>
<dbReference type="Gene3D" id="3.30.420.10">
    <property type="entry name" value="Ribonuclease H-like superfamily/Ribonuclease H"/>
    <property type="match status" value="1"/>
</dbReference>
<dbReference type="Pfam" id="PF16488">
    <property type="entry name" value="ArgoL2"/>
    <property type="match status" value="1"/>
</dbReference>
<dbReference type="GO" id="GO:0003723">
    <property type="term" value="F:RNA binding"/>
    <property type="evidence" value="ECO:0007669"/>
    <property type="project" value="InterPro"/>
</dbReference>
<protein>
    <submittedName>
        <fullName evidence="5">Putative germ-line stem cell division protein hiwi/piwi</fullName>
    </submittedName>
</protein>
<dbReference type="Pfam" id="PF02171">
    <property type="entry name" value="Piwi"/>
    <property type="match status" value="1"/>
</dbReference>
<dbReference type="GO" id="GO:0051301">
    <property type="term" value="P:cell division"/>
    <property type="evidence" value="ECO:0007669"/>
    <property type="project" value="UniProtKB-KW"/>
</dbReference>
<dbReference type="EMBL" id="GIIL01005626">
    <property type="protein sequence ID" value="NOV49352.1"/>
    <property type="molecule type" value="Transcribed_RNA"/>
</dbReference>
<feature type="compositionally biased region" description="Polar residues" evidence="2">
    <location>
        <begin position="210"/>
        <end position="232"/>
    </location>
</feature>
<feature type="compositionally biased region" description="Low complexity" evidence="2">
    <location>
        <begin position="43"/>
        <end position="67"/>
    </location>
</feature>
<dbReference type="Pfam" id="PF08699">
    <property type="entry name" value="ArgoL1"/>
    <property type="match status" value="1"/>
</dbReference>
<dbReference type="InterPro" id="IPR014811">
    <property type="entry name" value="ArgoL1"/>
</dbReference>
<feature type="domain" description="Piwi" evidence="4">
    <location>
        <begin position="803"/>
        <end position="1104"/>
    </location>
</feature>
<dbReference type="PROSITE" id="PS50821">
    <property type="entry name" value="PAZ"/>
    <property type="match status" value="1"/>
</dbReference>
<reference evidence="5" key="1">
    <citation type="submission" date="2020-03" db="EMBL/GenBank/DDBJ databases">
        <title>Transcriptomic Profiling of the Digestive Tract of the Rat Flea, Xenopsylla cheopis, Following Blood Feeding and Infection with Yersinia pestis.</title>
        <authorList>
            <person name="Bland D.M."/>
            <person name="Martens C.A."/>
            <person name="Virtaneva K."/>
            <person name="Kanakabandi K."/>
            <person name="Long D."/>
            <person name="Rosenke R."/>
            <person name="Saturday G.A."/>
            <person name="Hoyt F.H."/>
            <person name="Bruno D.P."/>
            <person name="Ribeiro J.M.C."/>
            <person name="Hinnebusch J."/>
        </authorList>
    </citation>
    <scope>NUCLEOTIDE SEQUENCE</scope>
</reference>
<dbReference type="Pfam" id="PF02170">
    <property type="entry name" value="PAZ"/>
    <property type="match status" value="1"/>
</dbReference>
<feature type="region of interest" description="Disordered" evidence="2">
    <location>
        <begin position="1"/>
        <end position="120"/>
    </location>
</feature>
<feature type="compositionally biased region" description="Polar residues" evidence="2">
    <location>
        <begin position="170"/>
        <end position="181"/>
    </location>
</feature>
<feature type="compositionally biased region" description="Low complexity" evidence="2">
    <location>
        <begin position="21"/>
        <end position="34"/>
    </location>
</feature>
<dbReference type="InterPro" id="IPR012337">
    <property type="entry name" value="RNaseH-like_sf"/>
</dbReference>
<dbReference type="GO" id="GO:0034587">
    <property type="term" value="P:piRNA processing"/>
    <property type="evidence" value="ECO:0007669"/>
    <property type="project" value="UniProtKB-ARBA"/>
</dbReference>
<dbReference type="InterPro" id="IPR032473">
    <property type="entry name" value="Argonaute_Mid_dom"/>
</dbReference>
<evidence type="ECO:0000256" key="2">
    <source>
        <dbReference type="SAM" id="MobiDB-lite"/>
    </source>
</evidence>
<dbReference type="InterPro" id="IPR003165">
    <property type="entry name" value="Piwi"/>
</dbReference>
<sequence length="1135" mass="128007">MGKKKGKGQKSNAPSSDGANTPQTSVSQPSVPSAPDQPPTPSPVVTNVPAPMAEKPQPQSIPAQPASMHPRVATQTMHVRQPGPMPQISGQRFPLQNVPRHDMPEQSVRGQNMSAQGAPAQIAPSVWGQPQRLPMHAKPPGLGTQPSKILQQQVPPEQLSSAKYWPAMQQHPSTEMPNPNKQHLGKPLQTLGSAQVQPAVVSHSKPAHETSISGELTVPGQQTQASKSNLQNPRKGKGRGKGKSQQSTTQDVPVVGTGPSPPAQQESSLMHPKGDQPAQTVPQHIRQSTLPVQAAQSKPSVPLVQEKALVPKGHGMELPVRQKRYEGGEIGRKIVVRTNFLPLNLKNICKTAIHYDITFDPDKPKRFLKLVFSEFCKVYFPNRYPAFDGVKNVYASSPLPKVGVNHFQGEVTITNPDNQLQKKYKVTIKFASYVDMTSLSKYMENGTSIETPQEALQCIDIVFRHALSTNFVQIGKSFFSKPKGRVVSLGDGMDLWYGIFSSCVLGWKPYVNVDVAHKGFPLKQLVTEYIQKEKQVDITRPLPQNVIDEIRKFVKTLKIVYQIPGKPSSKRSFRVNDIRNVPAEQETFEDEHKRKTTVVKYYKEVKSYTIQYPKLPCLWVGNRSKNVFIPPELCTIQEGQVVLKKLTETQTRNMIRSAATSTKVREDKIMDAYQNGGIHHHPAVKEFNLTIDSKFEKVDARVLDPPMLEYGSGHVVTPKEGVWRADRSKFLKAVSISHWTVLNLDFRTKNDRIEYFCNEMISHARQLGISINPARAPTTLDSRKLVHALPEYFKRAKQDKIDLVFVIIAQDDSYSKVKQVAELQFGILTQCIKGNTLYKLNPSTCHNILLKVNAKMNGTNYQFSSKIARRPMMLNKPVMIVGADVTHPSPDQTDIPSVVGVAASHDPNAFKYNMIYRFQLPKIEIIEDLHSIMREHLIKFYRETRYKPQAIYFYRDGVSEGQFKQVLNSEFTAIRRACQSLENNYQPPITMLVVQKRHHTRFFPSDQDAVGKNQNVPPGTVVDTFITHPTERDFYLVSHQSIQGVARPTKYKVLWDDNNLSEDQLQELTYFLCHMFSRCTRAVSYPTPTYYAHLAAYRGRIYIEGKKIQLDDLPREQESHKIQDDVQKLKPMFFI</sequence>
<dbReference type="Gene3D" id="2.170.260.10">
    <property type="entry name" value="paz domain"/>
    <property type="match status" value="1"/>
</dbReference>
<feature type="region of interest" description="Disordered" evidence="2">
    <location>
        <begin position="153"/>
        <end position="283"/>
    </location>
</feature>
<keyword evidence="5" id="KW-0131">Cell cycle</keyword>
<dbReference type="CDD" id="cd04657">
    <property type="entry name" value="Piwi_ago-like"/>
    <property type="match status" value="1"/>
</dbReference>
<evidence type="ECO:0000256" key="1">
    <source>
        <dbReference type="RuleBase" id="RU361178"/>
    </source>
</evidence>
<evidence type="ECO:0000259" key="4">
    <source>
        <dbReference type="PROSITE" id="PS50822"/>
    </source>
</evidence>
<dbReference type="InterPro" id="IPR036397">
    <property type="entry name" value="RNaseH_sf"/>
</dbReference>
<accession>A0A6M2DT87</accession>
<dbReference type="CDD" id="cd02846">
    <property type="entry name" value="PAZ_argonaute_like"/>
    <property type="match status" value="1"/>
</dbReference>
<feature type="domain" description="PAZ" evidence="3">
    <location>
        <begin position="525"/>
        <end position="638"/>
    </location>
</feature>
<dbReference type="SMART" id="SM01163">
    <property type="entry name" value="DUF1785"/>
    <property type="match status" value="1"/>
</dbReference>
<dbReference type="SMART" id="SM00950">
    <property type="entry name" value="Piwi"/>
    <property type="match status" value="1"/>
</dbReference>
<organism evidence="5">
    <name type="scientific">Xenopsylla cheopis</name>
    <name type="common">Oriental rat flea</name>
    <name type="synonym">Pulex cheopis</name>
    <dbReference type="NCBI Taxonomy" id="163159"/>
    <lineage>
        <taxon>Eukaryota</taxon>
        <taxon>Metazoa</taxon>
        <taxon>Ecdysozoa</taxon>
        <taxon>Arthropoda</taxon>
        <taxon>Hexapoda</taxon>
        <taxon>Insecta</taxon>
        <taxon>Pterygota</taxon>
        <taxon>Neoptera</taxon>
        <taxon>Endopterygota</taxon>
        <taxon>Siphonaptera</taxon>
        <taxon>Pulicidae</taxon>
        <taxon>Xenopsyllinae</taxon>
        <taxon>Xenopsylla</taxon>
    </lineage>
</organism>
<evidence type="ECO:0000313" key="5">
    <source>
        <dbReference type="EMBL" id="NOV49352.1"/>
    </source>
</evidence>
<proteinExistence type="inferred from homology"/>
<dbReference type="Gene3D" id="3.40.50.2300">
    <property type="match status" value="1"/>
</dbReference>
<comment type="similarity">
    <text evidence="1">Belongs to the argonaute family.</text>
</comment>
<dbReference type="InterPro" id="IPR032474">
    <property type="entry name" value="Argonaute_N"/>
</dbReference>
<dbReference type="PROSITE" id="PS50822">
    <property type="entry name" value="PIWI"/>
    <property type="match status" value="1"/>
</dbReference>